<feature type="domain" description="Amidase" evidence="7">
    <location>
        <begin position="76"/>
        <end position="553"/>
    </location>
</feature>
<evidence type="ECO:0000256" key="2">
    <source>
        <dbReference type="ARBA" id="ARBA00009199"/>
    </source>
</evidence>
<evidence type="ECO:0000259" key="7">
    <source>
        <dbReference type="Pfam" id="PF01425"/>
    </source>
</evidence>
<protein>
    <recommendedName>
        <fullName evidence="3">amidase</fullName>
        <ecNumber evidence="3">3.5.1.4</ecNumber>
    </recommendedName>
</protein>
<evidence type="ECO:0000313" key="9">
    <source>
        <dbReference type="Proteomes" id="UP000053342"/>
    </source>
</evidence>
<dbReference type="VEuPathDB" id="FungiDB:PV06_02822"/>
<dbReference type="PIRSF" id="PIRSF001221">
    <property type="entry name" value="Amidase_fungi"/>
    <property type="match status" value="1"/>
</dbReference>
<keyword evidence="9" id="KW-1185">Reference proteome</keyword>
<dbReference type="PROSITE" id="PS00571">
    <property type="entry name" value="AMIDASES"/>
    <property type="match status" value="1"/>
</dbReference>
<dbReference type="AlphaFoldDB" id="A0A0D2EH01"/>
<feature type="active site" description="Charge relay system" evidence="5">
    <location>
        <position position="215"/>
    </location>
</feature>
<dbReference type="PANTHER" id="PTHR46072:SF7">
    <property type="entry name" value="AMIDASE"/>
    <property type="match status" value="1"/>
</dbReference>
<keyword evidence="4" id="KW-0378">Hydrolase</keyword>
<evidence type="ECO:0000313" key="8">
    <source>
        <dbReference type="EMBL" id="KIW47234.1"/>
    </source>
</evidence>
<evidence type="ECO:0000256" key="3">
    <source>
        <dbReference type="ARBA" id="ARBA00012922"/>
    </source>
</evidence>
<dbReference type="PANTHER" id="PTHR46072">
    <property type="entry name" value="AMIDASE-RELATED-RELATED"/>
    <property type="match status" value="1"/>
</dbReference>
<comment type="catalytic activity">
    <reaction evidence="1">
        <text>a monocarboxylic acid amide + H2O = a monocarboxylate + NH4(+)</text>
        <dbReference type="Rhea" id="RHEA:12020"/>
        <dbReference type="ChEBI" id="CHEBI:15377"/>
        <dbReference type="ChEBI" id="CHEBI:28938"/>
        <dbReference type="ChEBI" id="CHEBI:35757"/>
        <dbReference type="ChEBI" id="CHEBI:83628"/>
        <dbReference type="EC" id="3.5.1.4"/>
    </reaction>
</comment>
<accession>A0A0D2EH01</accession>
<dbReference type="InterPro" id="IPR020556">
    <property type="entry name" value="Amidase_CS"/>
</dbReference>
<dbReference type="RefSeq" id="XP_016267450.1">
    <property type="nucleotide sequence ID" value="XM_016403553.1"/>
</dbReference>
<feature type="active site" description="Acyl-ester intermediate" evidence="5">
    <location>
        <position position="239"/>
    </location>
</feature>
<dbReference type="EMBL" id="KN847333">
    <property type="protein sequence ID" value="KIW47234.1"/>
    <property type="molecule type" value="Genomic_DNA"/>
</dbReference>
<organism evidence="8 9">
    <name type="scientific">Exophiala oligosperma</name>
    <dbReference type="NCBI Taxonomy" id="215243"/>
    <lineage>
        <taxon>Eukaryota</taxon>
        <taxon>Fungi</taxon>
        <taxon>Dikarya</taxon>
        <taxon>Ascomycota</taxon>
        <taxon>Pezizomycotina</taxon>
        <taxon>Eurotiomycetes</taxon>
        <taxon>Chaetothyriomycetidae</taxon>
        <taxon>Chaetothyriales</taxon>
        <taxon>Herpotrichiellaceae</taxon>
        <taxon>Exophiala</taxon>
    </lineage>
</organism>
<dbReference type="SUPFAM" id="SSF75304">
    <property type="entry name" value="Amidase signature (AS) enzymes"/>
    <property type="match status" value="1"/>
</dbReference>
<dbReference type="GeneID" id="27354896"/>
<dbReference type="HOGENOM" id="CLU_009600_9_2_1"/>
<sequence length="565" mass="61552">MVVDWQSRAAAKREAILKSIPEKWRLAKIPSAGEQKDITGPYIRQFLTDKEVEITETDAVGIAEKVAAGTWSAVAVTEAFCHRASLAHQLVNCLHETFFDAALASAKELDQYYAQHKRTIGPLHGVPVSLKDQFHVKDVETTMGYVGWIDTFEGATGDPRAKTFESEMVRELRALGAVLYCKTSVPHTLMSGETINNIIGYTWNPKDRYLCSGGSSGGEGALIGLRGSPGGFGTDIGGSIRIPAAFNGLYAIRPSSGRLPYEGMANSMDGQNSVLSVVGPLATTARSTKLLTKAILSTNPWLHDPLVVDMPWRDDQEQTIVDLLKSASSSAQGGQLSFGVLKSDGNVNPQPPVARAVSMVAEALSKAGHKVIEWKPPSHARLLDIVFHTWIYDGGKDVHEAFGLSGEPMAQQVKMSYGEKPVQEYTASQIAANNVAKRKFLKEYMDYWNGTARESGTGRPVDGFICPVAPYAAARPEKYLYYGYSSFVNGLDYTSVVVPVTTADKTEDHYPQGYSPISDLDKTTFDDYDAEIYDGAHVSVQIVGRRFTEEKMLAIAEYVGGLLGK</sequence>
<evidence type="ECO:0000256" key="1">
    <source>
        <dbReference type="ARBA" id="ARBA00001311"/>
    </source>
</evidence>
<name>A0A0D2EH01_9EURO</name>
<dbReference type="Proteomes" id="UP000053342">
    <property type="component" value="Unassembled WGS sequence"/>
</dbReference>
<gene>
    <name evidence="8" type="ORF">PV06_02822</name>
</gene>
<feature type="binding site" evidence="6">
    <location>
        <begin position="236"/>
        <end position="239"/>
    </location>
    <ligand>
        <name>substrate</name>
    </ligand>
</feature>
<dbReference type="STRING" id="215243.A0A0D2EH01"/>
<dbReference type="InterPro" id="IPR023631">
    <property type="entry name" value="Amidase_dom"/>
</dbReference>
<dbReference type="Pfam" id="PF01425">
    <property type="entry name" value="Amidase"/>
    <property type="match status" value="1"/>
</dbReference>
<comment type="similarity">
    <text evidence="2">Belongs to the amidase family.</text>
</comment>
<feature type="active site" description="Charge relay system" evidence="5">
    <location>
        <position position="131"/>
    </location>
</feature>
<evidence type="ECO:0000256" key="4">
    <source>
        <dbReference type="ARBA" id="ARBA00022801"/>
    </source>
</evidence>
<dbReference type="OrthoDB" id="6428749at2759"/>
<dbReference type="EC" id="3.5.1.4" evidence="3"/>
<evidence type="ECO:0000256" key="5">
    <source>
        <dbReference type="PIRSR" id="PIRSR001221-1"/>
    </source>
</evidence>
<dbReference type="GO" id="GO:0004040">
    <property type="term" value="F:amidase activity"/>
    <property type="evidence" value="ECO:0007669"/>
    <property type="project" value="UniProtKB-EC"/>
</dbReference>
<dbReference type="Gene3D" id="3.90.1300.10">
    <property type="entry name" value="Amidase signature (AS) domain"/>
    <property type="match status" value="1"/>
</dbReference>
<dbReference type="InterPro" id="IPR036928">
    <property type="entry name" value="AS_sf"/>
</dbReference>
<feature type="binding site" evidence="6">
    <location>
        <position position="189"/>
    </location>
    <ligand>
        <name>substrate</name>
    </ligand>
</feature>
<feature type="binding site" evidence="6">
    <location>
        <position position="215"/>
    </location>
    <ligand>
        <name>substrate</name>
    </ligand>
</feature>
<reference evidence="8 9" key="1">
    <citation type="submission" date="2015-01" db="EMBL/GenBank/DDBJ databases">
        <title>The Genome Sequence of Exophiala oligosperma CBS72588.</title>
        <authorList>
            <consortium name="The Broad Institute Genomics Platform"/>
            <person name="Cuomo C."/>
            <person name="de Hoog S."/>
            <person name="Gorbushina A."/>
            <person name="Stielow B."/>
            <person name="Teixiera M."/>
            <person name="Abouelleil A."/>
            <person name="Chapman S.B."/>
            <person name="Priest M."/>
            <person name="Young S.K."/>
            <person name="Wortman J."/>
            <person name="Nusbaum C."/>
            <person name="Birren B."/>
        </authorList>
    </citation>
    <scope>NUCLEOTIDE SEQUENCE [LARGE SCALE GENOMIC DNA]</scope>
    <source>
        <strain evidence="8 9">CBS 72588</strain>
    </source>
</reference>
<proteinExistence type="inferred from homology"/>
<evidence type="ECO:0000256" key="6">
    <source>
        <dbReference type="PIRSR" id="PIRSR001221-2"/>
    </source>
</evidence>